<protein>
    <submittedName>
        <fullName evidence="2">Uncharacterized protein</fullName>
    </submittedName>
</protein>
<name>A0AA86SKP0_9FABA</name>
<dbReference type="AlphaFoldDB" id="A0AA86SKP0"/>
<dbReference type="Proteomes" id="UP001189624">
    <property type="component" value="Chromosome 6"/>
</dbReference>
<evidence type="ECO:0000313" key="2">
    <source>
        <dbReference type="EMBL" id="CAJ1963572.1"/>
    </source>
</evidence>
<feature type="compositionally biased region" description="Basic and acidic residues" evidence="1">
    <location>
        <begin position="98"/>
        <end position="135"/>
    </location>
</feature>
<proteinExistence type="predicted"/>
<reference evidence="2" key="1">
    <citation type="submission" date="2023-10" db="EMBL/GenBank/DDBJ databases">
        <authorList>
            <person name="Domelevo Entfellner J.-B."/>
        </authorList>
    </citation>
    <scope>NUCLEOTIDE SEQUENCE</scope>
</reference>
<organism evidence="2 3">
    <name type="scientific">Sphenostylis stenocarpa</name>
    <dbReference type="NCBI Taxonomy" id="92480"/>
    <lineage>
        <taxon>Eukaryota</taxon>
        <taxon>Viridiplantae</taxon>
        <taxon>Streptophyta</taxon>
        <taxon>Embryophyta</taxon>
        <taxon>Tracheophyta</taxon>
        <taxon>Spermatophyta</taxon>
        <taxon>Magnoliopsida</taxon>
        <taxon>eudicotyledons</taxon>
        <taxon>Gunneridae</taxon>
        <taxon>Pentapetalae</taxon>
        <taxon>rosids</taxon>
        <taxon>fabids</taxon>
        <taxon>Fabales</taxon>
        <taxon>Fabaceae</taxon>
        <taxon>Papilionoideae</taxon>
        <taxon>50 kb inversion clade</taxon>
        <taxon>NPAAA clade</taxon>
        <taxon>indigoferoid/millettioid clade</taxon>
        <taxon>Phaseoleae</taxon>
        <taxon>Sphenostylis</taxon>
    </lineage>
</organism>
<dbReference type="EMBL" id="OY731403">
    <property type="protein sequence ID" value="CAJ1963572.1"/>
    <property type="molecule type" value="Genomic_DNA"/>
</dbReference>
<accession>A0AA86SKP0</accession>
<gene>
    <name evidence="2" type="ORF">AYBTSS11_LOCUS19845</name>
</gene>
<evidence type="ECO:0000256" key="1">
    <source>
        <dbReference type="SAM" id="MobiDB-lite"/>
    </source>
</evidence>
<evidence type="ECO:0000313" key="3">
    <source>
        <dbReference type="Proteomes" id="UP001189624"/>
    </source>
</evidence>
<keyword evidence="3" id="KW-1185">Reference proteome</keyword>
<dbReference type="Gramene" id="rna-AYBTSS11_LOCUS19845">
    <property type="protein sequence ID" value="CAJ1963572.1"/>
    <property type="gene ID" value="gene-AYBTSS11_LOCUS19845"/>
</dbReference>
<feature type="region of interest" description="Disordered" evidence="1">
    <location>
        <begin position="83"/>
        <end position="135"/>
    </location>
</feature>
<sequence>MIGRKERTKMSWTILFQSFNCGLFGNHDQTLVAAKQMSCENDDEFVDCVCTMNFKEMKKKNQLVPAQSPPEEETNGVEVVVRSEVEDKSNQNKSMKMVRVDRDNHEDGDVEHSSEQDEEGKERGEKENCNIVSHD</sequence>